<accession>A0AAP0P1F4</accession>
<feature type="compositionally biased region" description="Basic residues" evidence="1">
    <location>
        <begin position="180"/>
        <end position="189"/>
    </location>
</feature>
<dbReference type="Proteomes" id="UP001419268">
    <property type="component" value="Unassembled WGS sequence"/>
</dbReference>
<proteinExistence type="predicted"/>
<sequence length="431" mass="47058">MPRVRRNFIPIRVGVDDTTNELKAAYSCLLQNNDRSTNDNDFFFMTLILDILLCERSNAQVGGHAGAQTEKVLSRSSNDQGGRHSRTERSVPGDGGVRGVWRHVGPNAKGMISGGFSLEVFKQWAPSEMNLIALPGREAIHESQMIPETRSKRSPGRLALLVEESPSSSACGAGPNQWRGRSRRRHQHGGHGGSEGPSSNGGGQSRGDSVDGTGASDLAITASQRSRAAVLDNMGNGGVQQATPHPRTRVCLALSQLFDPDPVAPALGGLGLLGHLSIGTSWIGRRQVEMLNLLKMLLFLYLHTTLYSQTTLYLQKHLLDVMMNSWGVSQVRYPQHILGRRQPKPNVNHRHYITESDGCLCRPATTRQPVRDHTRSFSDTRNRDLNTDLGTFTPTLNAVVKLTTWSVRVCVTCGGKLSEIASRQGLSVICS</sequence>
<evidence type="ECO:0000256" key="1">
    <source>
        <dbReference type="SAM" id="MobiDB-lite"/>
    </source>
</evidence>
<feature type="compositionally biased region" description="Gly residues" evidence="1">
    <location>
        <begin position="190"/>
        <end position="205"/>
    </location>
</feature>
<dbReference type="AlphaFoldDB" id="A0AAP0P1F4"/>
<keyword evidence="3" id="KW-1185">Reference proteome</keyword>
<dbReference type="EMBL" id="JBBNAG010000006">
    <property type="protein sequence ID" value="KAK9126683.1"/>
    <property type="molecule type" value="Genomic_DNA"/>
</dbReference>
<feature type="region of interest" description="Disordered" evidence="1">
    <location>
        <begin position="64"/>
        <end position="99"/>
    </location>
</feature>
<feature type="compositionally biased region" description="Basic and acidic residues" evidence="1">
    <location>
        <begin position="81"/>
        <end position="91"/>
    </location>
</feature>
<protein>
    <submittedName>
        <fullName evidence="2">Uncharacterized protein</fullName>
    </submittedName>
</protein>
<evidence type="ECO:0000313" key="3">
    <source>
        <dbReference type="Proteomes" id="UP001419268"/>
    </source>
</evidence>
<reference evidence="2 3" key="1">
    <citation type="submission" date="2024-01" db="EMBL/GenBank/DDBJ databases">
        <title>Genome assemblies of Stephania.</title>
        <authorList>
            <person name="Yang L."/>
        </authorList>
    </citation>
    <scope>NUCLEOTIDE SEQUENCE [LARGE SCALE GENOMIC DNA]</scope>
    <source>
        <strain evidence="2">JXDWG</strain>
        <tissue evidence="2">Leaf</tissue>
    </source>
</reference>
<comment type="caution">
    <text evidence="2">The sequence shown here is derived from an EMBL/GenBank/DDBJ whole genome shotgun (WGS) entry which is preliminary data.</text>
</comment>
<name>A0AAP0P1F4_9MAGN</name>
<feature type="region of interest" description="Disordered" evidence="1">
    <location>
        <begin position="162"/>
        <end position="215"/>
    </location>
</feature>
<organism evidence="2 3">
    <name type="scientific">Stephania cephalantha</name>
    <dbReference type="NCBI Taxonomy" id="152367"/>
    <lineage>
        <taxon>Eukaryota</taxon>
        <taxon>Viridiplantae</taxon>
        <taxon>Streptophyta</taxon>
        <taxon>Embryophyta</taxon>
        <taxon>Tracheophyta</taxon>
        <taxon>Spermatophyta</taxon>
        <taxon>Magnoliopsida</taxon>
        <taxon>Ranunculales</taxon>
        <taxon>Menispermaceae</taxon>
        <taxon>Menispermoideae</taxon>
        <taxon>Cissampelideae</taxon>
        <taxon>Stephania</taxon>
    </lineage>
</organism>
<evidence type="ECO:0000313" key="2">
    <source>
        <dbReference type="EMBL" id="KAK9126683.1"/>
    </source>
</evidence>
<gene>
    <name evidence="2" type="ORF">Scep_015529</name>
</gene>